<comment type="caution">
    <text evidence="1">The sequence shown here is derived from an EMBL/GenBank/DDBJ whole genome shotgun (WGS) entry which is preliminary data.</text>
</comment>
<reference evidence="1 2" key="1">
    <citation type="submission" date="2019-11" db="EMBL/GenBank/DDBJ databases">
        <title>Whole-genome sequence of Rhodoplanes serenus DSM 18633, type strain.</title>
        <authorList>
            <person name="Kyndt J.A."/>
            <person name="Meyer T.E."/>
        </authorList>
    </citation>
    <scope>NUCLEOTIDE SEQUENCE [LARGE SCALE GENOMIC DNA]</scope>
    <source>
        <strain evidence="1 2">DSM 18633</strain>
    </source>
</reference>
<dbReference type="NCBIfam" id="TIGR02215">
    <property type="entry name" value="phage_chp_gp8"/>
    <property type="match status" value="1"/>
</dbReference>
<gene>
    <name evidence="1" type="ORF">GJ689_02965</name>
</gene>
<dbReference type="Proteomes" id="UP000438991">
    <property type="component" value="Unassembled WGS sequence"/>
</dbReference>
<protein>
    <recommendedName>
        <fullName evidence="3">Phage gp6-like head-tail connector protein</fullName>
    </recommendedName>
</protein>
<sequence>MSSMLLVAPAAEPLSLVEAKQFLRVDHDDDDALIAALIAAARRLVETATRRALITQTWRIVRDAWPAGGRIRVLPAPLRTLVAARIHDADGMPRPIPVGAFALDTAAAPGVIAAAPGTLPAPGLRVAGIALDVTVGYGAAADVPAPLVQAVRLWLAHFYEARGVDAAAGPPPAVAALIASYRVLAP</sequence>
<name>A0A9X4XKF1_9BRAD</name>
<evidence type="ECO:0000313" key="1">
    <source>
        <dbReference type="EMBL" id="MTW15164.1"/>
    </source>
</evidence>
<dbReference type="NCBIfam" id="TIGR01560">
    <property type="entry name" value="put_DNA_pack"/>
    <property type="match status" value="1"/>
</dbReference>
<evidence type="ECO:0000313" key="2">
    <source>
        <dbReference type="Proteomes" id="UP000438991"/>
    </source>
</evidence>
<evidence type="ECO:0008006" key="3">
    <source>
        <dbReference type="Google" id="ProtNLM"/>
    </source>
</evidence>
<dbReference type="InterPro" id="IPR021146">
    <property type="entry name" value="Phage_gp6-like_head-tail"/>
</dbReference>
<dbReference type="InterPro" id="IPR006450">
    <property type="entry name" value="Phage_HK97_gp6-like"/>
</dbReference>
<dbReference type="EMBL" id="WNKV01000002">
    <property type="protein sequence ID" value="MTW15164.1"/>
    <property type="molecule type" value="Genomic_DNA"/>
</dbReference>
<proteinExistence type="predicted"/>
<dbReference type="Gene3D" id="1.10.3230.30">
    <property type="entry name" value="Phage gp6-like head-tail connector protein"/>
    <property type="match status" value="1"/>
</dbReference>
<accession>A0A9X4XKF1</accession>
<dbReference type="Pfam" id="PF05135">
    <property type="entry name" value="Phage_connect_1"/>
    <property type="match status" value="1"/>
</dbReference>
<dbReference type="InterPro" id="IPR011738">
    <property type="entry name" value="Phage_CHP"/>
</dbReference>
<organism evidence="1 2">
    <name type="scientific">Rhodoplanes serenus</name>
    <dbReference type="NCBI Taxonomy" id="200615"/>
    <lineage>
        <taxon>Bacteria</taxon>
        <taxon>Pseudomonadati</taxon>
        <taxon>Pseudomonadota</taxon>
        <taxon>Alphaproteobacteria</taxon>
        <taxon>Hyphomicrobiales</taxon>
        <taxon>Nitrobacteraceae</taxon>
        <taxon>Rhodoplanes</taxon>
    </lineage>
</organism>
<dbReference type="RefSeq" id="WP_155478509.1">
    <property type="nucleotide sequence ID" value="NZ_WNKV01000002.1"/>
</dbReference>
<dbReference type="AlphaFoldDB" id="A0A9X4XKF1"/>